<name>A0ABR2MNR0_9ASPA</name>
<sequence>MDNPSSSSRFESFPMGLRVLVVDDDLTWLKILEKMLRKCFYEVTTCCKARAALDLLREKKDKFDIVISDVNMPDMDGFKLLEHVGLEMDLPVIMMSVDGETSRVMKGVQHGACDYLLKPIRMKELRNIWQHVYRKRVVEVKDMEIHDINEEIYILRSGFEHFYDRLFMTSIEMTSSSSSSSSSRKRDAREFSDQELCDPAAAKKARVIWSVDLHQKFVNAVDQIGFHKVGPKKILDLMNVPGLTRENIASHLQKYRMYLGRLQKQQETRALTSNIQSDLSPEDHSQIIDCQNPLQFTQNTEANSCGNNPQMFLEKVMFQDVQKSDPKNPDFFQGKDSNGGVNAADTTHPQRTNRGPRPAPFLHFKGMSPGADHKQAHPTLSRQQLWHDSLPLRQFMRYPKHDHEPFSLLDDYSLPARTQEPRVSLRHSQCPPSLVSVSSSNEKEEPDFVVKSCKAQNMNNVSSVSIQVEHGAVNSKEFGGIYEHNRSHENSSSHDWIPPQTELNTETEPELIALSEDTNMYSVQRVGFNGSEMQQHDNECVASLTHLQSNWYDELEYSCEYLYDSLDYSLLDECLFA</sequence>
<evidence type="ECO:0000313" key="14">
    <source>
        <dbReference type="Proteomes" id="UP001412067"/>
    </source>
</evidence>
<dbReference type="Gene3D" id="1.10.10.60">
    <property type="entry name" value="Homeodomain-like"/>
    <property type="match status" value="1"/>
</dbReference>
<dbReference type="SUPFAM" id="SSF46689">
    <property type="entry name" value="Homeodomain-like"/>
    <property type="match status" value="1"/>
</dbReference>
<accession>A0ABR2MNR0</accession>
<dbReference type="Pfam" id="PF00249">
    <property type="entry name" value="Myb_DNA-binding"/>
    <property type="match status" value="1"/>
</dbReference>
<protein>
    <recommendedName>
        <fullName evidence="9">Two-component response regulator</fullName>
    </recommendedName>
</protein>
<dbReference type="InterPro" id="IPR009057">
    <property type="entry name" value="Homeodomain-like_sf"/>
</dbReference>
<dbReference type="InterPro" id="IPR001789">
    <property type="entry name" value="Sig_transdc_resp-reg_receiver"/>
</dbReference>
<dbReference type="InterPro" id="IPR017053">
    <property type="entry name" value="Response_reg_B-typ_pln"/>
</dbReference>
<dbReference type="SMART" id="SM00448">
    <property type="entry name" value="REC"/>
    <property type="match status" value="1"/>
</dbReference>
<feature type="domain" description="Response regulatory" evidence="12">
    <location>
        <begin position="18"/>
        <end position="133"/>
    </location>
</feature>
<keyword evidence="7 9" id="KW-0804">Transcription</keyword>
<keyword evidence="2 10" id="KW-0597">Phosphoprotein</keyword>
<dbReference type="InterPro" id="IPR011006">
    <property type="entry name" value="CheY-like_superfamily"/>
</dbReference>
<comment type="subcellular location">
    <subcellularLocation>
        <location evidence="1 9">Nucleus</location>
    </subcellularLocation>
</comment>
<keyword evidence="6 9" id="KW-0010">Activator</keyword>
<evidence type="ECO:0000256" key="7">
    <source>
        <dbReference type="ARBA" id="ARBA00023163"/>
    </source>
</evidence>
<dbReference type="PANTHER" id="PTHR43874:SF137">
    <property type="entry name" value="TWO-COMPONENT RESPONSE REGULATOR ARR11"/>
    <property type="match status" value="1"/>
</dbReference>
<dbReference type="InterPro" id="IPR001005">
    <property type="entry name" value="SANT/Myb"/>
</dbReference>
<evidence type="ECO:0000256" key="10">
    <source>
        <dbReference type="PROSITE-ProRule" id="PRU00169"/>
    </source>
</evidence>
<evidence type="ECO:0000256" key="4">
    <source>
        <dbReference type="ARBA" id="ARBA00023015"/>
    </source>
</evidence>
<evidence type="ECO:0000256" key="11">
    <source>
        <dbReference type="SAM" id="MobiDB-lite"/>
    </source>
</evidence>
<comment type="caution">
    <text evidence="13">The sequence shown here is derived from an EMBL/GenBank/DDBJ whole genome shotgun (WGS) entry which is preliminary data.</text>
</comment>
<evidence type="ECO:0000256" key="9">
    <source>
        <dbReference type="PIRNR" id="PIRNR036392"/>
    </source>
</evidence>
<dbReference type="Pfam" id="PF00072">
    <property type="entry name" value="Response_reg"/>
    <property type="match status" value="1"/>
</dbReference>
<proteinExistence type="predicted"/>
<evidence type="ECO:0000256" key="6">
    <source>
        <dbReference type="ARBA" id="ARBA00023159"/>
    </source>
</evidence>
<evidence type="ECO:0000256" key="5">
    <source>
        <dbReference type="ARBA" id="ARBA00023125"/>
    </source>
</evidence>
<dbReference type="InterPro" id="IPR045279">
    <property type="entry name" value="ARR-like"/>
</dbReference>
<organism evidence="13 14">
    <name type="scientific">Platanthera guangdongensis</name>
    <dbReference type="NCBI Taxonomy" id="2320717"/>
    <lineage>
        <taxon>Eukaryota</taxon>
        <taxon>Viridiplantae</taxon>
        <taxon>Streptophyta</taxon>
        <taxon>Embryophyta</taxon>
        <taxon>Tracheophyta</taxon>
        <taxon>Spermatophyta</taxon>
        <taxon>Magnoliopsida</taxon>
        <taxon>Liliopsida</taxon>
        <taxon>Asparagales</taxon>
        <taxon>Orchidaceae</taxon>
        <taxon>Orchidoideae</taxon>
        <taxon>Orchideae</taxon>
        <taxon>Orchidinae</taxon>
        <taxon>Platanthera</taxon>
    </lineage>
</organism>
<feature type="region of interest" description="Disordered" evidence="11">
    <location>
        <begin position="325"/>
        <end position="358"/>
    </location>
</feature>
<evidence type="ECO:0000259" key="12">
    <source>
        <dbReference type="PROSITE" id="PS50110"/>
    </source>
</evidence>
<feature type="compositionally biased region" description="Polar residues" evidence="11">
    <location>
        <begin position="335"/>
        <end position="353"/>
    </location>
</feature>
<gene>
    <name evidence="13" type="primary">ARR11</name>
    <name evidence="13" type="ORF">KSP40_PGU015331</name>
</gene>
<keyword evidence="4 9" id="KW-0805">Transcription regulation</keyword>
<dbReference type="SUPFAM" id="SSF52172">
    <property type="entry name" value="CheY-like"/>
    <property type="match status" value="1"/>
</dbReference>
<feature type="modified residue" description="4-aspartylphosphate" evidence="10">
    <location>
        <position position="69"/>
    </location>
</feature>
<keyword evidence="5 9" id="KW-0238">DNA-binding</keyword>
<comment type="function">
    <text evidence="9">Transcriptional activator that binds specific DNA sequence.</text>
</comment>
<evidence type="ECO:0000256" key="3">
    <source>
        <dbReference type="ARBA" id="ARBA00023012"/>
    </source>
</evidence>
<evidence type="ECO:0000256" key="2">
    <source>
        <dbReference type="ARBA" id="ARBA00022553"/>
    </source>
</evidence>
<dbReference type="EMBL" id="JBBWWR010000006">
    <property type="protein sequence ID" value="KAK8965686.1"/>
    <property type="molecule type" value="Genomic_DNA"/>
</dbReference>
<evidence type="ECO:0000313" key="13">
    <source>
        <dbReference type="EMBL" id="KAK8965686.1"/>
    </source>
</evidence>
<keyword evidence="3 9" id="KW-0902">Two-component regulatory system</keyword>
<keyword evidence="8 9" id="KW-0539">Nucleus</keyword>
<evidence type="ECO:0000256" key="8">
    <source>
        <dbReference type="ARBA" id="ARBA00023242"/>
    </source>
</evidence>
<dbReference type="InterPro" id="IPR006447">
    <property type="entry name" value="Myb_dom_plants"/>
</dbReference>
<dbReference type="CDD" id="cd17584">
    <property type="entry name" value="REC_typeB_ARR-like"/>
    <property type="match status" value="1"/>
</dbReference>
<dbReference type="NCBIfam" id="TIGR01557">
    <property type="entry name" value="myb_SHAQKYF"/>
    <property type="match status" value="1"/>
</dbReference>
<dbReference type="PIRSF" id="PIRSF036392">
    <property type="entry name" value="RR_ARR_type-B"/>
    <property type="match status" value="1"/>
</dbReference>
<reference evidence="13 14" key="1">
    <citation type="journal article" date="2022" name="Nat. Plants">
        <title>Genomes of leafy and leafless Platanthera orchids illuminate the evolution of mycoheterotrophy.</title>
        <authorList>
            <person name="Li M.H."/>
            <person name="Liu K.W."/>
            <person name="Li Z."/>
            <person name="Lu H.C."/>
            <person name="Ye Q.L."/>
            <person name="Zhang D."/>
            <person name="Wang J.Y."/>
            <person name="Li Y.F."/>
            <person name="Zhong Z.M."/>
            <person name="Liu X."/>
            <person name="Yu X."/>
            <person name="Liu D.K."/>
            <person name="Tu X.D."/>
            <person name="Liu B."/>
            <person name="Hao Y."/>
            <person name="Liao X.Y."/>
            <person name="Jiang Y.T."/>
            <person name="Sun W.H."/>
            <person name="Chen J."/>
            <person name="Chen Y.Q."/>
            <person name="Ai Y."/>
            <person name="Zhai J.W."/>
            <person name="Wu S.S."/>
            <person name="Zhou Z."/>
            <person name="Hsiao Y.Y."/>
            <person name="Wu W.L."/>
            <person name="Chen Y.Y."/>
            <person name="Lin Y.F."/>
            <person name="Hsu J.L."/>
            <person name="Li C.Y."/>
            <person name="Wang Z.W."/>
            <person name="Zhao X."/>
            <person name="Zhong W.Y."/>
            <person name="Ma X.K."/>
            <person name="Ma L."/>
            <person name="Huang J."/>
            <person name="Chen G.Z."/>
            <person name="Huang M.Z."/>
            <person name="Huang L."/>
            <person name="Peng D.H."/>
            <person name="Luo Y.B."/>
            <person name="Zou S.Q."/>
            <person name="Chen S.P."/>
            <person name="Lan S."/>
            <person name="Tsai W.C."/>
            <person name="Van de Peer Y."/>
            <person name="Liu Z.J."/>
        </authorList>
    </citation>
    <scope>NUCLEOTIDE SEQUENCE [LARGE SCALE GENOMIC DNA]</scope>
    <source>
        <strain evidence="13">Lor288</strain>
    </source>
</reference>
<evidence type="ECO:0000256" key="1">
    <source>
        <dbReference type="ARBA" id="ARBA00004123"/>
    </source>
</evidence>
<dbReference type="PROSITE" id="PS50110">
    <property type="entry name" value="RESPONSE_REGULATORY"/>
    <property type="match status" value="1"/>
</dbReference>
<dbReference type="PANTHER" id="PTHR43874">
    <property type="entry name" value="TWO-COMPONENT RESPONSE REGULATOR"/>
    <property type="match status" value="1"/>
</dbReference>
<dbReference type="Gene3D" id="3.40.50.2300">
    <property type="match status" value="1"/>
</dbReference>
<keyword evidence="14" id="KW-1185">Reference proteome</keyword>
<dbReference type="Proteomes" id="UP001412067">
    <property type="component" value="Unassembled WGS sequence"/>
</dbReference>